<evidence type="ECO:0000256" key="3">
    <source>
        <dbReference type="ARBA" id="ARBA00023211"/>
    </source>
</evidence>
<dbReference type="PANTHER" id="PTHR43782:SF3">
    <property type="entry name" value="ARGINASE"/>
    <property type="match status" value="1"/>
</dbReference>
<dbReference type="InterPro" id="IPR006035">
    <property type="entry name" value="Ureohydrolase"/>
</dbReference>
<accession>A0ABW2X9J3</accession>
<keyword evidence="1" id="KW-0479">Metal-binding</keyword>
<gene>
    <name evidence="5" type="ORF">ACFQZM_01185</name>
</gene>
<reference evidence="6" key="1">
    <citation type="journal article" date="2019" name="Int. J. Syst. Evol. Microbiol.">
        <title>The Global Catalogue of Microorganisms (GCM) 10K type strain sequencing project: providing services to taxonomists for standard genome sequencing and annotation.</title>
        <authorList>
            <consortium name="The Broad Institute Genomics Platform"/>
            <consortium name="The Broad Institute Genome Sequencing Center for Infectious Disease"/>
            <person name="Wu L."/>
            <person name="Ma J."/>
        </authorList>
    </citation>
    <scope>NUCLEOTIDE SEQUENCE [LARGE SCALE GENOMIC DNA]</scope>
    <source>
        <strain evidence="6">JCM 9371</strain>
    </source>
</reference>
<dbReference type="GO" id="GO:0016787">
    <property type="term" value="F:hydrolase activity"/>
    <property type="evidence" value="ECO:0007669"/>
    <property type="project" value="UniProtKB-KW"/>
</dbReference>
<dbReference type="Pfam" id="PF00491">
    <property type="entry name" value="Arginase"/>
    <property type="match status" value="1"/>
</dbReference>
<evidence type="ECO:0000256" key="4">
    <source>
        <dbReference type="PROSITE-ProRule" id="PRU00742"/>
    </source>
</evidence>
<protein>
    <submittedName>
        <fullName evidence="5">Arginase family protein</fullName>
        <ecNumber evidence="5">3.5.3.-</ecNumber>
    </submittedName>
</protein>
<evidence type="ECO:0000313" key="5">
    <source>
        <dbReference type="EMBL" id="MFD0683094.1"/>
    </source>
</evidence>
<dbReference type="RefSeq" id="WP_242619370.1">
    <property type="nucleotide sequence ID" value="NZ_CAACUY010000075.1"/>
</dbReference>
<proteinExistence type="inferred from homology"/>
<keyword evidence="6" id="KW-1185">Reference proteome</keyword>
<name>A0ABW2X9J3_9ACTN</name>
<sequence length="309" mass="32331">MTIGLLSAPTNLGLRPPAPTSVPGCAKAPEAFREAGLYRRFAELGAREHGVVLPGRYADDATPGALRNQAAIVEHARRLAGRIDLLRDEGLAPLVIGGDCSILVGAGLALRRAPGRYGLIHLDGHTDFRHPGNSDRCASLAGEDLAAAVGRHWPAIADLDGLGPYFRPEDSVHAGCRDDDDALDEVTDSLGAVVPASRIRRQGVEQAAREILEVADRADLDGYWLHLDVDILDPTVMPAVDSPDPGGLDAAELTGLLAALAPRAIGAQVTVFDPDLDPDGAYARLLTDVLVAGLAALGDDRRSAGSVVP</sequence>
<dbReference type="EMBL" id="JBHTGP010000001">
    <property type="protein sequence ID" value="MFD0683094.1"/>
    <property type="molecule type" value="Genomic_DNA"/>
</dbReference>
<dbReference type="EC" id="3.5.3.-" evidence="5"/>
<dbReference type="PRINTS" id="PR00116">
    <property type="entry name" value="ARGINASE"/>
</dbReference>
<dbReference type="InterPro" id="IPR023696">
    <property type="entry name" value="Ureohydrolase_dom_sf"/>
</dbReference>
<dbReference type="SUPFAM" id="SSF52768">
    <property type="entry name" value="Arginase/deacetylase"/>
    <property type="match status" value="1"/>
</dbReference>
<keyword evidence="2 5" id="KW-0378">Hydrolase</keyword>
<dbReference type="CDD" id="cd09999">
    <property type="entry name" value="Arginase-like_1"/>
    <property type="match status" value="1"/>
</dbReference>
<dbReference type="Gene3D" id="3.40.800.10">
    <property type="entry name" value="Ureohydrolase domain"/>
    <property type="match status" value="1"/>
</dbReference>
<dbReference type="PANTHER" id="PTHR43782">
    <property type="entry name" value="ARGINASE"/>
    <property type="match status" value="1"/>
</dbReference>
<comment type="caution">
    <text evidence="5">The sequence shown here is derived from an EMBL/GenBank/DDBJ whole genome shotgun (WGS) entry which is preliminary data.</text>
</comment>
<evidence type="ECO:0000256" key="1">
    <source>
        <dbReference type="ARBA" id="ARBA00022723"/>
    </source>
</evidence>
<dbReference type="PROSITE" id="PS51409">
    <property type="entry name" value="ARGINASE_2"/>
    <property type="match status" value="1"/>
</dbReference>
<evidence type="ECO:0000313" key="6">
    <source>
        <dbReference type="Proteomes" id="UP001597063"/>
    </source>
</evidence>
<organism evidence="5 6">
    <name type="scientific">Actinomadura fibrosa</name>
    <dbReference type="NCBI Taxonomy" id="111802"/>
    <lineage>
        <taxon>Bacteria</taxon>
        <taxon>Bacillati</taxon>
        <taxon>Actinomycetota</taxon>
        <taxon>Actinomycetes</taxon>
        <taxon>Streptosporangiales</taxon>
        <taxon>Thermomonosporaceae</taxon>
        <taxon>Actinomadura</taxon>
    </lineage>
</organism>
<evidence type="ECO:0000256" key="2">
    <source>
        <dbReference type="ARBA" id="ARBA00022801"/>
    </source>
</evidence>
<comment type="similarity">
    <text evidence="4">Belongs to the arginase family.</text>
</comment>
<keyword evidence="3" id="KW-0464">Manganese</keyword>
<dbReference type="Proteomes" id="UP001597063">
    <property type="component" value="Unassembled WGS sequence"/>
</dbReference>